<gene>
    <name evidence="2" type="ORF">EOD73_14860</name>
</gene>
<proteinExistence type="predicted"/>
<accession>A0A437LEQ1</accession>
<dbReference type="AlphaFoldDB" id="A0A437LEQ1"/>
<feature type="transmembrane region" description="Helical" evidence="1">
    <location>
        <begin position="48"/>
        <end position="69"/>
    </location>
</feature>
<protein>
    <submittedName>
        <fullName evidence="2">Uncharacterized protein</fullName>
    </submittedName>
</protein>
<sequence>MRFFYWTMALLIVGTFVPAAFYFVLFVFTGEGGCLDRAKALWNYTRVFTLASLNILIWGHVIVGLWQIFFR</sequence>
<keyword evidence="1" id="KW-0812">Transmembrane</keyword>
<evidence type="ECO:0000313" key="2">
    <source>
        <dbReference type="EMBL" id="RVT83840.1"/>
    </source>
</evidence>
<keyword evidence="3" id="KW-1185">Reference proteome</keyword>
<name>A0A437LEQ1_9BURK</name>
<comment type="caution">
    <text evidence="2">The sequence shown here is derived from an EMBL/GenBank/DDBJ whole genome shotgun (WGS) entry which is preliminary data.</text>
</comment>
<organism evidence="2 3">
    <name type="scientific">Inhella crocodyli</name>
    <dbReference type="NCBI Taxonomy" id="2499851"/>
    <lineage>
        <taxon>Bacteria</taxon>
        <taxon>Pseudomonadati</taxon>
        <taxon>Pseudomonadota</taxon>
        <taxon>Betaproteobacteria</taxon>
        <taxon>Burkholderiales</taxon>
        <taxon>Sphaerotilaceae</taxon>
        <taxon>Inhella</taxon>
    </lineage>
</organism>
<evidence type="ECO:0000313" key="3">
    <source>
        <dbReference type="Proteomes" id="UP000288587"/>
    </source>
</evidence>
<reference evidence="2 3" key="1">
    <citation type="submission" date="2019-01" db="EMBL/GenBank/DDBJ databases">
        <authorList>
            <person name="Chen W.-M."/>
        </authorList>
    </citation>
    <scope>NUCLEOTIDE SEQUENCE [LARGE SCALE GENOMIC DNA]</scope>
    <source>
        <strain evidence="2 3">CCP-18</strain>
    </source>
</reference>
<keyword evidence="1" id="KW-0472">Membrane</keyword>
<dbReference type="EMBL" id="SACM01000004">
    <property type="protein sequence ID" value="RVT83840.1"/>
    <property type="molecule type" value="Genomic_DNA"/>
</dbReference>
<keyword evidence="1" id="KW-1133">Transmembrane helix</keyword>
<feature type="transmembrane region" description="Helical" evidence="1">
    <location>
        <begin position="6"/>
        <end position="28"/>
    </location>
</feature>
<dbReference type="Proteomes" id="UP000288587">
    <property type="component" value="Unassembled WGS sequence"/>
</dbReference>
<evidence type="ECO:0000256" key="1">
    <source>
        <dbReference type="SAM" id="Phobius"/>
    </source>
</evidence>
<dbReference type="OrthoDB" id="8909360at2"/>
<dbReference type="RefSeq" id="WP_127683804.1">
    <property type="nucleotide sequence ID" value="NZ_SACM01000004.1"/>
</dbReference>